<dbReference type="PRINTS" id="PR00032">
    <property type="entry name" value="HTHARAC"/>
</dbReference>
<dbReference type="InterPro" id="IPR009057">
    <property type="entry name" value="Homeodomain-like_sf"/>
</dbReference>
<dbReference type="PANTHER" id="PTHR46796:SF6">
    <property type="entry name" value="ARAC SUBFAMILY"/>
    <property type="match status" value="1"/>
</dbReference>
<dbReference type="InterPro" id="IPR018062">
    <property type="entry name" value="HTH_AraC-typ_CS"/>
</dbReference>
<gene>
    <name evidence="5" type="ORF">BD833_10436</name>
</gene>
<keyword evidence="2" id="KW-0238">DNA-binding</keyword>
<reference evidence="5 6" key="1">
    <citation type="submission" date="2019-07" db="EMBL/GenBank/DDBJ databases">
        <title>Genomic Encyclopedia of Archaeal and Bacterial Type Strains, Phase II (KMG-II): from individual species to whole genera.</title>
        <authorList>
            <person name="Goeker M."/>
        </authorList>
    </citation>
    <scope>NUCLEOTIDE SEQUENCE [LARGE SCALE GENOMIC DNA]</scope>
    <source>
        <strain evidence="5 6">DSM 46842</strain>
    </source>
</reference>
<dbReference type="GO" id="GO:0003700">
    <property type="term" value="F:DNA-binding transcription factor activity"/>
    <property type="evidence" value="ECO:0007669"/>
    <property type="project" value="InterPro"/>
</dbReference>
<evidence type="ECO:0000313" key="6">
    <source>
        <dbReference type="Proteomes" id="UP000322499"/>
    </source>
</evidence>
<dbReference type="PROSITE" id="PS00041">
    <property type="entry name" value="HTH_ARAC_FAMILY_1"/>
    <property type="match status" value="1"/>
</dbReference>
<feature type="domain" description="HTH araC/xylS-type" evidence="4">
    <location>
        <begin position="212"/>
        <end position="313"/>
    </location>
</feature>
<dbReference type="InterPro" id="IPR035418">
    <property type="entry name" value="AraC-bd_2"/>
</dbReference>
<sequence>MQLLDTATVAPEHRVDAFRAAFDQASVPCRIEHLAPADRVHSRMHLWHFGDANLFTTDASGFRLVRTPRHLRMAGPEVVALAVQASGVGRFGQLETQSLVPAGQLMLSDLTAPYEFSWADTGGSRAFQIAYDRLALPPDVVRAAAPRLRGSPLHDLVRDHLVRLSRDAGRLSADPGATSLGTATIELVRALLVSAAGDDRHAAAVREETLLTRVLAYARAHLTEPDLTAPRLAAVHNVSVRQLYKVFAAAGLHLEQWLIVERLELARARLVSPTGRYRSVAAVARSCGFADPSHFSRRFRQEYGLTPREWRERSGPTP</sequence>
<evidence type="ECO:0000313" key="5">
    <source>
        <dbReference type="EMBL" id="TYP88333.1"/>
    </source>
</evidence>
<organism evidence="5 6">
    <name type="scientific">Blastococcus xanthinilyticus</name>
    <dbReference type="NCBI Taxonomy" id="1564164"/>
    <lineage>
        <taxon>Bacteria</taxon>
        <taxon>Bacillati</taxon>
        <taxon>Actinomycetota</taxon>
        <taxon>Actinomycetes</taxon>
        <taxon>Geodermatophilales</taxon>
        <taxon>Geodermatophilaceae</taxon>
        <taxon>Blastococcus</taxon>
    </lineage>
</organism>
<comment type="caution">
    <text evidence="5">The sequence shown here is derived from an EMBL/GenBank/DDBJ whole genome shotgun (WGS) entry which is preliminary data.</text>
</comment>
<dbReference type="InterPro" id="IPR050204">
    <property type="entry name" value="AraC_XylS_family_regulators"/>
</dbReference>
<keyword evidence="3" id="KW-0804">Transcription</keyword>
<dbReference type="PANTHER" id="PTHR46796">
    <property type="entry name" value="HTH-TYPE TRANSCRIPTIONAL ACTIVATOR RHAS-RELATED"/>
    <property type="match status" value="1"/>
</dbReference>
<protein>
    <submittedName>
        <fullName evidence="5">AraC-like protein</fullName>
    </submittedName>
</protein>
<dbReference type="InterPro" id="IPR018060">
    <property type="entry name" value="HTH_AraC"/>
</dbReference>
<evidence type="ECO:0000256" key="2">
    <source>
        <dbReference type="ARBA" id="ARBA00023125"/>
    </source>
</evidence>
<proteinExistence type="predicted"/>
<dbReference type="GO" id="GO:0043565">
    <property type="term" value="F:sequence-specific DNA binding"/>
    <property type="evidence" value="ECO:0007669"/>
    <property type="project" value="InterPro"/>
</dbReference>
<dbReference type="SMART" id="SM00342">
    <property type="entry name" value="HTH_ARAC"/>
    <property type="match status" value="1"/>
</dbReference>
<dbReference type="Gene3D" id="1.10.10.60">
    <property type="entry name" value="Homeodomain-like"/>
    <property type="match status" value="1"/>
</dbReference>
<evidence type="ECO:0000256" key="1">
    <source>
        <dbReference type="ARBA" id="ARBA00023015"/>
    </source>
</evidence>
<name>A0A5S5CX90_9ACTN</name>
<dbReference type="Pfam" id="PF12833">
    <property type="entry name" value="HTH_18"/>
    <property type="match status" value="1"/>
</dbReference>
<dbReference type="EMBL" id="VNHW01000004">
    <property type="protein sequence ID" value="TYP88333.1"/>
    <property type="molecule type" value="Genomic_DNA"/>
</dbReference>
<dbReference type="RefSeq" id="WP_166532485.1">
    <property type="nucleotide sequence ID" value="NZ_VNHW01000004.1"/>
</dbReference>
<keyword evidence="1" id="KW-0805">Transcription regulation</keyword>
<dbReference type="AlphaFoldDB" id="A0A5S5CX90"/>
<dbReference type="Pfam" id="PF14525">
    <property type="entry name" value="AraC_binding_2"/>
    <property type="match status" value="1"/>
</dbReference>
<dbReference type="SUPFAM" id="SSF46689">
    <property type="entry name" value="Homeodomain-like"/>
    <property type="match status" value="1"/>
</dbReference>
<evidence type="ECO:0000256" key="3">
    <source>
        <dbReference type="ARBA" id="ARBA00023163"/>
    </source>
</evidence>
<evidence type="ECO:0000259" key="4">
    <source>
        <dbReference type="PROSITE" id="PS01124"/>
    </source>
</evidence>
<dbReference type="InterPro" id="IPR020449">
    <property type="entry name" value="Tscrpt_reg_AraC-type_HTH"/>
</dbReference>
<keyword evidence="6" id="KW-1185">Reference proteome</keyword>
<accession>A0A5S5CX90</accession>
<dbReference type="Proteomes" id="UP000322499">
    <property type="component" value="Unassembled WGS sequence"/>
</dbReference>
<dbReference type="PROSITE" id="PS01124">
    <property type="entry name" value="HTH_ARAC_FAMILY_2"/>
    <property type="match status" value="1"/>
</dbReference>